<dbReference type="InterPro" id="IPR002586">
    <property type="entry name" value="CobQ/CobB/MinD/ParA_Nub-bd_dom"/>
</dbReference>
<evidence type="ECO:0000313" key="3">
    <source>
        <dbReference type="Proteomes" id="UP000320839"/>
    </source>
</evidence>
<evidence type="ECO:0000313" key="2">
    <source>
        <dbReference type="EMBL" id="QDV20548.1"/>
    </source>
</evidence>
<feature type="domain" description="CobQ/CobB/MinD/ParA nucleotide binding" evidence="1">
    <location>
        <begin position="19"/>
        <end position="276"/>
    </location>
</feature>
<dbReference type="Pfam" id="PF01656">
    <property type="entry name" value="CbiA"/>
    <property type="match status" value="1"/>
</dbReference>
<dbReference type="InterPro" id="IPR050625">
    <property type="entry name" value="ParA/MinD_ATPase"/>
</dbReference>
<proteinExistence type="predicted"/>
<dbReference type="PANTHER" id="PTHR43384:SF3">
    <property type="entry name" value="AAA+ ATPASE DOMAIN-CONTAINING PROTEIN"/>
    <property type="match status" value="1"/>
</dbReference>
<evidence type="ECO:0000259" key="1">
    <source>
        <dbReference type="Pfam" id="PF01656"/>
    </source>
</evidence>
<dbReference type="EMBL" id="CP036317">
    <property type="protein sequence ID" value="QDV20548.1"/>
    <property type="molecule type" value="Genomic_DNA"/>
</dbReference>
<dbReference type="RefSeq" id="WP_197994748.1">
    <property type="nucleotide sequence ID" value="NZ_CP036317.1"/>
</dbReference>
<dbReference type="GO" id="GO:0005524">
    <property type="term" value="F:ATP binding"/>
    <property type="evidence" value="ECO:0007669"/>
    <property type="project" value="TreeGrafter"/>
</dbReference>
<dbReference type="GO" id="GO:0009898">
    <property type="term" value="C:cytoplasmic side of plasma membrane"/>
    <property type="evidence" value="ECO:0007669"/>
    <property type="project" value="TreeGrafter"/>
</dbReference>
<dbReference type="AlphaFoldDB" id="A0A518FW26"/>
<name>A0A518FW26_9PLAN</name>
<dbReference type="InterPro" id="IPR027417">
    <property type="entry name" value="P-loop_NTPase"/>
</dbReference>
<gene>
    <name evidence="2" type="ORF">Pan153_52240</name>
</gene>
<dbReference type="GO" id="GO:0005829">
    <property type="term" value="C:cytosol"/>
    <property type="evidence" value="ECO:0007669"/>
    <property type="project" value="TreeGrafter"/>
</dbReference>
<dbReference type="Proteomes" id="UP000320839">
    <property type="component" value="Chromosome"/>
</dbReference>
<organism evidence="2 3">
    <name type="scientific">Gimesia panareensis</name>
    <dbReference type="NCBI Taxonomy" id="2527978"/>
    <lineage>
        <taxon>Bacteria</taxon>
        <taxon>Pseudomonadati</taxon>
        <taxon>Planctomycetota</taxon>
        <taxon>Planctomycetia</taxon>
        <taxon>Planctomycetales</taxon>
        <taxon>Planctomycetaceae</taxon>
        <taxon>Gimesia</taxon>
    </lineage>
</organism>
<dbReference type="GO" id="GO:0016887">
    <property type="term" value="F:ATP hydrolysis activity"/>
    <property type="evidence" value="ECO:0007669"/>
    <property type="project" value="TreeGrafter"/>
</dbReference>
<dbReference type="SUPFAM" id="SSF52540">
    <property type="entry name" value="P-loop containing nucleoside triphosphate hydrolases"/>
    <property type="match status" value="1"/>
</dbReference>
<dbReference type="Gene3D" id="3.40.50.300">
    <property type="entry name" value="P-loop containing nucleotide triphosphate hydrolases"/>
    <property type="match status" value="1"/>
</dbReference>
<protein>
    <submittedName>
        <fullName evidence="2">CobQ/CobB/MinD/ParA nucleotide binding domain protein</fullName>
    </submittedName>
</protein>
<sequence length="312" mass="33184">MSTSSNQKKLAGLKIGFFGKGGAGKSTAVVLMARALARAGYTVCIVDADSTNFGLHQALGMEQPPAPLLDHFGGMIFSGGRISCPVDDPTPIPGAEISLDSFPQEYYTQGENEVYLMSGGKLGAAGAGAGCDGPIAKIARDIHVSRQTSPVVTLVDFKAGFEDTARGVVTGLDLAIVIVDPTQASLALATNMQQMVENMHAGQLPATRHLESPDLVADANRLFQESSLSKVLFILNKITDEKTERFLRQRLSASNIQPIGVIHHDPGFTEAWLTGTTIDDSKTRSDVDLMLQQLEASVTDAESGQPVSNRDR</sequence>
<dbReference type="GO" id="GO:0051782">
    <property type="term" value="P:negative regulation of cell division"/>
    <property type="evidence" value="ECO:0007669"/>
    <property type="project" value="TreeGrafter"/>
</dbReference>
<dbReference type="PANTHER" id="PTHR43384">
    <property type="entry name" value="SEPTUM SITE-DETERMINING PROTEIN MIND HOMOLOG, CHLOROPLASTIC-RELATED"/>
    <property type="match status" value="1"/>
</dbReference>
<accession>A0A518FW26</accession>
<reference evidence="2 3" key="1">
    <citation type="submission" date="2019-02" db="EMBL/GenBank/DDBJ databases">
        <title>Deep-cultivation of Planctomycetes and their phenomic and genomic characterization uncovers novel biology.</title>
        <authorList>
            <person name="Wiegand S."/>
            <person name="Jogler M."/>
            <person name="Boedeker C."/>
            <person name="Pinto D."/>
            <person name="Vollmers J."/>
            <person name="Rivas-Marin E."/>
            <person name="Kohn T."/>
            <person name="Peeters S.H."/>
            <person name="Heuer A."/>
            <person name="Rast P."/>
            <person name="Oberbeckmann S."/>
            <person name="Bunk B."/>
            <person name="Jeske O."/>
            <person name="Meyerdierks A."/>
            <person name="Storesund J.E."/>
            <person name="Kallscheuer N."/>
            <person name="Luecker S."/>
            <person name="Lage O.M."/>
            <person name="Pohl T."/>
            <person name="Merkel B.J."/>
            <person name="Hornburger P."/>
            <person name="Mueller R.-W."/>
            <person name="Bruemmer F."/>
            <person name="Labrenz M."/>
            <person name="Spormann A.M."/>
            <person name="Op den Camp H."/>
            <person name="Overmann J."/>
            <person name="Amann R."/>
            <person name="Jetten M.S.M."/>
            <person name="Mascher T."/>
            <person name="Medema M.H."/>
            <person name="Devos D.P."/>
            <person name="Kaster A.-K."/>
            <person name="Ovreas L."/>
            <person name="Rohde M."/>
            <person name="Galperin M.Y."/>
            <person name="Jogler C."/>
        </authorList>
    </citation>
    <scope>NUCLEOTIDE SEQUENCE [LARGE SCALE GENOMIC DNA]</scope>
    <source>
        <strain evidence="2 3">Pan153</strain>
    </source>
</reference>